<accession>A0A067S4I7</accession>
<comment type="function">
    <text evidence="1">Required for the assembly of cytochrome c oxidase.</text>
</comment>
<name>A0A067S4I7_GALM3</name>
<evidence type="ECO:0000313" key="6">
    <source>
        <dbReference type="Proteomes" id="UP000027222"/>
    </source>
</evidence>
<keyword evidence="6" id="KW-1185">Reference proteome</keyword>
<evidence type="ECO:0000256" key="4">
    <source>
        <dbReference type="ARBA" id="ARBA00023157"/>
    </source>
</evidence>
<dbReference type="EMBL" id="KL142434">
    <property type="protein sequence ID" value="KDR65721.1"/>
    <property type="molecule type" value="Genomic_DNA"/>
</dbReference>
<dbReference type="InterPro" id="IPR051040">
    <property type="entry name" value="COX23"/>
</dbReference>
<dbReference type="SUPFAM" id="SSF47072">
    <property type="entry name" value="Cysteine alpha-hairpin motif"/>
    <property type="match status" value="1"/>
</dbReference>
<dbReference type="Proteomes" id="UP000027222">
    <property type="component" value="Unassembled WGS sequence"/>
</dbReference>
<dbReference type="STRING" id="685588.A0A067S4I7"/>
<evidence type="ECO:0000256" key="1">
    <source>
        <dbReference type="ARBA" id="ARBA00003875"/>
    </source>
</evidence>
<reference evidence="6" key="1">
    <citation type="journal article" date="2014" name="Proc. Natl. Acad. Sci. U.S.A.">
        <title>Extensive sampling of basidiomycete genomes demonstrates inadequacy of the white-rot/brown-rot paradigm for wood decay fungi.</title>
        <authorList>
            <person name="Riley R."/>
            <person name="Salamov A.A."/>
            <person name="Brown D.W."/>
            <person name="Nagy L.G."/>
            <person name="Floudas D."/>
            <person name="Held B.W."/>
            <person name="Levasseur A."/>
            <person name="Lombard V."/>
            <person name="Morin E."/>
            <person name="Otillar R."/>
            <person name="Lindquist E.A."/>
            <person name="Sun H."/>
            <person name="LaButti K.M."/>
            <person name="Schmutz J."/>
            <person name="Jabbour D."/>
            <person name="Luo H."/>
            <person name="Baker S.E."/>
            <person name="Pisabarro A.G."/>
            <person name="Walton J.D."/>
            <person name="Blanchette R.A."/>
            <person name="Henrissat B."/>
            <person name="Martin F."/>
            <person name="Cullen D."/>
            <person name="Hibbett D.S."/>
            <person name="Grigoriev I.V."/>
        </authorList>
    </citation>
    <scope>NUCLEOTIDE SEQUENCE [LARGE SCALE GENOMIC DNA]</scope>
    <source>
        <strain evidence="6">CBS 339.88</strain>
    </source>
</reference>
<keyword evidence="4" id="KW-1015">Disulfide bond</keyword>
<keyword evidence="3" id="KW-0496">Mitochondrion</keyword>
<proteinExistence type="predicted"/>
<dbReference type="Gene3D" id="1.10.287.1130">
    <property type="entry name" value="CytochromE C oxidase copper chaperone"/>
    <property type="match status" value="1"/>
</dbReference>
<dbReference type="InterPro" id="IPR009069">
    <property type="entry name" value="Cys_alpha_HP_mot_SF"/>
</dbReference>
<dbReference type="GO" id="GO:0005758">
    <property type="term" value="C:mitochondrial intermembrane space"/>
    <property type="evidence" value="ECO:0007669"/>
    <property type="project" value="UniProtKB-SubCell"/>
</dbReference>
<dbReference type="PANTHER" id="PTHR46811">
    <property type="entry name" value="COILED-COIL-HELIX-COILED-COIL-HELIX DOMAIN-CONTAINING PROTEIN 7"/>
    <property type="match status" value="1"/>
</dbReference>
<evidence type="ECO:0000313" key="5">
    <source>
        <dbReference type="EMBL" id="KDR65721.1"/>
    </source>
</evidence>
<dbReference type="PANTHER" id="PTHR46811:SF1">
    <property type="entry name" value="COILED-COIL-HELIX-COILED-COIL-HELIX DOMAIN-CONTAINING PROTEIN 7"/>
    <property type="match status" value="1"/>
</dbReference>
<protein>
    <recommendedName>
        <fullName evidence="7">CHCH domain-containing protein</fullName>
    </recommendedName>
</protein>
<dbReference type="OrthoDB" id="9971592at2759"/>
<comment type="subcellular location">
    <subcellularLocation>
        <location evidence="2">Mitochondrion intermembrane space</location>
    </subcellularLocation>
</comment>
<dbReference type="HOGENOM" id="CLU_157422_2_0_1"/>
<dbReference type="PROSITE" id="PS51808">
    <property type="entry name" value="CHCH"/>
    <property type="match status" value="1"/>
</dbReference>
<dbReference type="GO" id="GO:0033108">
    <property type="term" value="P:mitochondrial respiratory chain complex assembly"/>
    <property type="evidence" value="ECO:0007669"/>
    <property type="project" value="TreeGrafter"/>
</dbReference>
<evidence type="ECO:0008006" key="7">
    <source>
        <dbReference type="Google" id="ProtNLM"/>
    </source>
</evidence>
<dbReference type="AlphaFoldDB" id="A0A067S4I7"/>
<organism evidence="5 6">
    <name type="scientific">Galerina marginata (strain CBS 339.88)</name>
    <dbReference type="NCBI Taxonomy" id="685588"/>
    <lineage>
        <taxon>Eukaryota</taxon>
        <taxon>Fungi</taxon>
        <taxon>Dikarya</taxon>
        <taxon>Basidiomycota</taxon>
        <taxon>Agaricomycotina</taxon>
        <taxon>Agaricomycetes</taxon>
        <taxon>Agaricomycetidae</taxon>
        <taxon>Agaricales</taxon>
        <taxon>Agaricineae</taxon>
        <taxon>Strophariaceae</taxon>
        <taxon>Galerina</taxon>
    </lineage>
</organism>
<gene>
    <name evidence="5" type="ORF">GALMADRAFT_260122</name>
</gene>
<dbReference type="Pfam" id="PF02297">
    <property type="entry name" value="COX6B"/>
    <property type="match status" value="1"/>
</dbReference>
<evidence type="ECO:0000256" key="2">
    <source>
        <dbReference type="ARBA" id="ARBA00004569"/>
    </source>
</evidence>
<sequence>MAKDEVKSESISAPEANVKPLNYRELFSGRQVSSKFIDPCAAASQASMDCLNRNDYDRDACLEYFQAYRDCKNAWIKQRKEDRRAGRPSA</sequence>
<evidence type="ECO:0000256" key="3">
    <source>
        <dbReference type="ARBA" id="ARBA00023128"/>
    </source>
</evidence>
<dbReference type="InterPro" id="IPR048280">
    <property type="entry name" value="COX6B-like"/>
</dbReference>